<accession>A0A2T5HSZ9</accession>
<sequence length="247" mass="27586">MKPDLFRNWSQIAICAFGLALTDVAAHAEQNETSTLPDGLIESHILAGPKAARERQSEPPEGYQPAHSALNMKMSTRQLSGKPPMVVSDAIIESGDKIWFPHGVYQFDNLTISMDADIAFDGTLTIFTDYIDLSEARRAKNAVFEKNGGRLVRYHACRLDPRTHITVENLKIIGTGTSPFRMNPQISGDELSRCGQVVPMFVLIAKNGRVRMQDNYGRYFETYVSELNTEALSYIEYTIDPLLPEGE</sequence>
<feature type="chain" id="PRO_5015518943" evidence="1">
    <location>
        <begin position="29"/>
        <end position="247"/>
    </location>
</feature>
<evidence type="ECO:0000313" key="3">
    <source>
        <dbReference type="Proteomes" id="UP000244077"/>
    </source>
</evidence>
<dbReference type="EMBL" id="QAOH01000003">
    <property type="protein sequence ID" value="PTQ74714.1"/>
    <property type="molecule type" value="Genomic_DNA"/>
</dbReference>
<reference evidence="2 3" key="1">
    <citation type="submission" date="2018-04" db="EMBL/GenBank/DDBJ databases">
        <title>Genomic Encyclopedia of Archaeal and Bacterial Type Strains, Phase II (KMG-II): from individual species to whole genera.</title>
        <authorList>
            <person name="Goeker M."/>
        </authorList>
    </citation>
    <scope>NUCLEOTIDE SEQUENCE [LARGE SCALE GENOMIC DNA]</scope>
    <source>
        <strain evidence="2 3">DSM 100434</strain>
    </source>
</reference>
<feature type="signal peptide" evidence="1">
    <location>
        <begin position="1"/>
        <end position="28"/>
    </location>
</feature>
<dbReference type="AlphaFoldDB" id="A0A2T5HSZ9"/>
<protein>
    <submittedName>
        <fullName evidence="2">Uncharacterized protein</fullName>
    </submittedName>
</protein>
<keyword evidence="1" id="KW-0732">Signal</keyword>
<dbReference type="RefSeq" id="WP_146168239.1">
    <property type="nucleotide sequence ID" value="NZ_QAOH01000003.1"/>
</dbReference>
<name>A0A2T5HSZ9_9RHOB</name>
<evidence type="ECO:0000313" key="2">
    <source>
        <dbReference type="EMBL" id="PTQ74714.1"/>
    </source>
</evidence>
<gene>
    <name evidence="2" type="ORF">C8N42_1033</name>
</gene>
<proteinExistence type="predicted"/>
<keyword evidence="3" id="KW-1185">Reference proteome</keyword>
<dbReference type="Proteomes" id="UP000244077">
    <property type="component" value="Unassembled WGS sequence"/>
</dbReference>
<comment type="caution">
    <text evidence="2">The sequence shown here is derived from an EMBL/GenBank/DDBJ whole genome shotgun (WGS) entry which is preliminary data.</text>
</comment>
<organism evidence="2 3">
    <name type="scientific">Celeribacter persicus</name>
    <dbReference type="NCBI Taxonomy" id="1651082"/>
    <lineage>
        <taxon>Bacteria</taxon>
        <taxon>Pseudomonadati</taxon>
        <taxon>Pseudomonadota</taxon>
        <taxon>Alphaproteobacteria</taxon>
        <taxon>Rhodobacterales</taxon>
        <taxon>Roseobacteraceae</taxon>
        <taxon>Celeribacter</taxon>
    </lineage>
</organism>
<evidence type="ECO:0000256" key="1">
    <source>
        <dbReference type="SAM" id="SignalP"/>
    </source>
</evidence>